<dbReference type="Proteomes" id="UP000294823">
    <property type="component" value="Unassembled WGS sequence"/>
</dbReference>
<keyword evidence="2" id="KW-1185">Reference proteome</keyword>
<proteinExistence type="predicted"/>
<reference evidence="1 2" key="1">
    <citation type="submission" date="2019-03" db="EMBL/GenBank/DDBJ databases">
        <title>Halomonas marinisediminis sp. nov., a moderately halophilic bacterium isolated from the Bohai Gulf.</title>
        <authorList>
            <person name="Ji X."/>
        </authorList>
    </citation>
    <scope>NUCLEOTIDE SEQUENCE [LARGE SCALE GENOMIC DNA]</scope>
    <source>
        <strain evidence="1 2">204</strain>
    </source>
</reference>
<organism evidence="1 2">
    <name type="scientific">Halomonas marinisediminis</name>
    <dbReference type="NCBI Taxonomy" id="2546095"/>
    <lineage>
        <taxon>Bacteria</taxon>
        <taxon>Pseudomonadati</taxon>
        <taxon>Pseudomonadota</taxon>
        <taxon>Gammaproteobacteria</taxon>
        <taxon>Oceanospirillales</taxon>
        <taxon>Halomonadaceae</taxon>
        <taxon>Halomonas</taxon>
    </lineage>
</organism>
<evidence type="ECO:0000313" key="2">
    <source>
        <dbReference type="Proteomes" id="UP000294823"/>
    </source>
</evidence>
<sequence>MPHLDFPLKLSRNQCLAYYRGSARQVHARSLDGQRVAFPASALSRIMTRTGVHGIYRLTFDDGGHFLSLTWQRPLPPGHSG</sequence>
<gene>
    <name evidence="1" type="ORF">E0702_11120</name>
</gene>
<dbReference type="EMBL" id="SLTR01000014">
    <property type="protein sequence ID" value="TDB01953.1"/>
    <property type="molecule type" value="Genomic_DNA"/>
</dbReference>
<dbReference type="RefSeq" id="WP_132043827.1">
    <property type="nucleotide sequence ID" value="NZ_SLTR01000014.1"/>
</dbReference>
<name>A0ABY2D5I3_9GAMM</name>
<accession>A0ABY2D5I3</accession>
<dbReference type="Pfam" id="PF11197">
    <property type="entry name" value="DUF2835"/>
    <property type="match status" value="1"/>
</dbReference>
<protein>
    <submittedName>
        <fullName evidence="1">DUF2835 family protein</fullName>
    </submittedName>
</protein>
<evidence type="ECO:0000313" key="1">
    <source>
        <dbReference type="EMBL" id="TDB01953.1"/>
    </source>
</evidence>
<comment type="caution">
    <text evidence="1">The sequence shown here is derived from an EMBL/GenBank/DDBJ whole genome shotgun (WGS) entry which is preliminary data.</text>
</comment>
<dbReference type="InterPro" id="IPR021363">
    <property type="entry name" value="DUF2835"/>
</dbReference>